<dbReference type="Pfam" id="PF13966">
    <property type="entry name" value="zf-RVT"/>
    <property type="match status" value="1"/>
</dbReference>
<name>A0AAV5FSW6_ELECO</name>
<dbReference type="InterPro" id="IPR026960">
    <property type="entry name" value="RVT-Znf"/>
</dbReference>
<comment type="caution">
    <text evidence="2">The sequence shown here is derived from an EMBL/GenBank/DDBJ whole genome shotgun (WGS) entry which is preliminary data.</text>
</comment>
<proteinExistence type="predicted"/>
<evidence type="ECO:0000313" key="2">
    <source>
        <dbReference type="EMBL" id="GJN37851.1"/>
    </source>
</evidence>
<organism evidence="2 3">
    <name type="scientific">Eleusine coracana subsp. coracana</name>
    <dbReference type="NCBI Taxonomy" id="191504"/>
    <lineage>
        <taxon>Eukaryota</taxon>
        <taxon>Viridiplantae</taxon>
        <taxon>Streptophyta</taxon>
        <taxon>Embryophyta</taxon>
        <taxon>Tracheophyta</taxon>
        <taxon>Spermatophyta</taxon>
        <taxon>Magnoliopsida</taxon>
        <taxon>Liliopsida</taxon>
        <taxon>Poales</taxon>
        <taxon>Poaceae</taxon>
        <taxon>PACMAD clade</taxon>
        <taxon>Chloridoideae</taxon>
        <taxon>Cynodonteae</taxon>
        <taxon>Eleusininae</taxon>
        <taxon>Eleusine</taxon>
    </lineage>
</organism>
<evidence type="ECO:0000259" key="1">
    <source>
        <dbReference type="Pfam" id="PF13966"/>
    </source>
</evidence>
<keyword evidence="3" id="KW-1185">Reference proteome</keyword>
<gene>
    <name evidence="2" type="primary">gb26844</name>
    <name evidence="2" type="ORF">PR202_gb26844</name>
</gene>
<protein>
    <recommendedName>
        <fullName evidence="1">Reverse transcriptase zinc-binding domain-containing protein</fullName>
    </recommendedName>
</protein>
<sequence length="155" mass="18003">MWNVLQETALTTVELQQTTDIFSWRWGTNGAFSSSSAYKAMFIGETSIPGAKEPWKTRAPNNCRFFFWTLLHGRCWTAARLQKHELQDSNLCALCSQECEHLDHLFMSCVYSREIWFKVMRRWSSPNMAPTSHDRLLRLVATCAQARCQEDAQVF</sequence>
<feature type="domain" description="Reverse transcriptase zinc-binding" evidence="1">
    <location>
        <begin position="32"/>
        <end position="116"/>
    </location>
</feature>
<reference evidence="2" key="2">
    <citation type="submission" date="2021-12" db="EMBL/GenBank/DDBJ databases">
        <title>Resequencing data analysis of finger millet.</title>
        <authorList>
            <person name="Hatakeyama M."/>
            <person name="Aluri S."/>
            <person name="Balachadran M.T."/>
            <person name="Sivarajan S.R."/>
            <person name="Poveda L."/>
            <person name="Shimizu-Inatsugi R."/>
            <person name="Schlapbach R."/>
            <person name="Sreeman S.M."/>
            <person name="Shimizu K.K."/>
        </authorList>
    </citation>
    <scope>NUCLEOTIDE SEQUENCE</scope>
</reference>
<dbReference type="AlphaFoldDB" id="A0AAV5FSW6"/>
<evidence type="ECO:0000313" key="3">
    <source>
        <dbReference type="Proteomes" id="UP001054889"/>
    </source>
</evidence>
<reference evidence="2" key="1">
    <citation type="journal article" date="2018" name="DNA Res.">
        <title>Multiple hybrid de novo genome assembly of finger millet, an orphan allotetraploid crop.</title>
        <authorList>
            <person name="Hatakeyama M."/>
            <person name="Aluri S."/>
            <person name="Balachadran M.T."/>
            <person name="Sivarajan S.R."/>
            <person name="Patrignani A."/>
            <person name="Gruter S."/>
            <person name="Poveda L."/>
            <person name="Shimizu-Inatsugi R."/>
            <person name="Baeten J."/>
            <person name="Francoijs K.J."/>
            <person name="Nataraja K.N."/>
            <person name="Reddy Y.A.N."/>
            <person name="Phadnis S."/>
            <person name="Ravikumar R.L."/>
            <person name="Schlapbach R."/>
            <person name="Sreeman S.M."/>
            <person name="Shimizu K.K."/>
        </authorList>
    </citation>
    <scope>NUCLEOTIDE SEQUENCE</scope>
</reference>
<accession>A0AAV5FSW6</accession>
<dbReference type="Proteomes" id="UP001054889">
    <property type="component" value="Unassembled WGS sequence"/>
</dbReference>
<dbReference type="EMBL" id="BQKI01000095">
    <property type="protein sequence ID" value="GJN37851.1"/>
    <property type="molecule type" value="Genomic_DNA"/>
</dbReference>